<evidence type="ECO:0000259" key="21">
    <source>
        <dbReference type="SMART" id="SM00237"/>
    </source>
</evidence>
<evidence type="ECO:0000256" key="1">
    <source>
        <dbReference type="ARBA" id="ARBA00004289"/>
    </source>
</evidence>
<dbReference type="PANTHER" id="PTHR46682:SF1">
    <property type="entry name" value="ADHESION G-PROTEIN COUPLED RECEPTOR V1"/>
    <property type="match status" value="1"/>
</dbReference>
<dbReference type="GO" id="GO:0071277">
    <property type="term" value="P:cellular response to calcium ion"/>
    <property type="evidence" value="ECO:0007669"/>
    <property type="project" value="TreeGrafter"/>
</dbReference>
<evidence type="ECO:0000256" key="14">
    <source>
        <dbReference type="ARBA" id="ARBA00023157"/>
    </source>
</evidence>
<feature type="domain" description="Calx-beta" evidence="21">
    <location>
        <begin position="276"/>
        <end position="374"/>
    </location>
</feature>
<evidence type="ECO:0000256" key="19">
    <source>
        <dbReference type="ARBA" id="ARBA00078072"/>
    </source>
</evidence>
<dbReference type="InterPro" id="IPR003644">
    <property type="entry name" value="Calx_beta"/>
</dbReference>
<evidence type="ECO:0000256" key="2">
    <source>
        <dbReference type="ARBA" id="ARBA00004437"/>
    </source>
</evidence>
<dbReference type="FunFam" id="2.60.120.200:FF:000106">
    <property type="entry name" value="Adhesion G-protein coupled receptor V1"/>
    <property type="match status" value="1"/>
</dbReference>
<evidence type="ECO:0000256" key="12">
    <source>
        <dbReference type="ARBA" id="ARBA00023040"/>
    </source>
</evidence>
<evidence type="ECO:0000259" key="22">
    <source>
        <dbReference type="SMART" id="SM00560"/>
    </source>
</evidence>
<comment type="similarity">
    <text evidence="4">Belongs to the G-protein coupled receptor 2 family. Adhesion G-protein coupled receptor (ADGR) subfamily.</text>
</comment>
<evidence type="ECO:0000256" key="5">
    <source>
        <dbReference type="ARBA" id="ARBA00022475"/>
    </source>
</evidence>
<dbReference type="FunFam" id="2.60.40.2030:FF:000031">
    <property type="entry name" value="Adhesion G protein-coupled receptor V1"/>
    <property type="match status" value="1"/>
</dbReference>
<keyword evidence="8" id="KW-0677">Repeat</keyword>
<feature type="domain" description="Calx-beta" evidence="21">
    <location>
        <begin position="986"/>
        <end position="1085"/>
    </location>
</feature>
<dbReference type="GO" id="GO:0005737">
    <property type="term" value="C:cytoplasm"/>
    <property type="evidence" value="ECO:0007669"/>
    <property type="project" value="TreeGrafter"/>
</dbReference>
<dbReference type="Pfam" id="PF13385">
    <property type="entry name" value="Laminin_G_3"/>
    <property type="match status" value="1"/>
</dbReference>
<dbReference type="FunFam" id="2.60.40.2030:FF:000020">
    <property type="entry name" value="Adhesion G protein-coupled receptor V1"/>
    <property type="match status" value="1"/>
</dbReference>
<comment type="subcellular location">
    <subcellularLocation>
        <location evidence="3">Cell membrane</location>
        <topology evidence="3">Multi-pass membrane protein</topology>
    </subcellularLocation>
    <subcellularLocation>
        <location evidence="1">Cell projection</location>
        <location evidence="1">Stereocilium membrane</location>
    </subcellularLocation>
    <subcellularLocation>
        <location evidence="2">Photoreceptor inner segment</location>
    </subcellularLocation>
</comment>
<evidence type="ECO:0000256" key="6">
    <source>
        <dbReference type="ARBA" id="ARBA00022692"/>
    </source>
</evidence>
<dbReference type="SUPFAM" id="SSF49899">
    <property type="entry name" value="Concanavalin A-like lectins/glucanases"/>
    <property type="match status" value="1"/>
</dbReference>
<dbReference type="Ensembl" id="ENSMSIT00000029177.1">
    <property type="protein sequence ID" value="ENSMSIP00000023122.1"/>
    <property type="gene ID" value="ENSMSIG00000019252.1"/>
</dbReference>
<dbReference type="GO" id="GO:0007601">
    <property type="term" value="P:visual perception"/>
    <property type="evidence" value="ECO:0007669"/>
    <property type="project" value="TreeGrafter"/>
</dbReference>
<evidence type="ECO:0000313" key="23">
    <source>
        <dbReference type="Ensembl" id="ENSMSIP00000023122.1"/>
    </source>
</evidence>
<feature type="domain" description="Calx-beta" evidence="21">
    <location>
        <begin position="157"/>
        <end position="260"/>
    </location>
</feature>
<dbReference type="Gene3D" id="2.60.120.200">
    <property type="match status" value="1"/>
</dbReference>
<feature type="domain" description="Calx-beta" evidence="21">
    <location>
        <begin position="1893"/>
        <end position="1992"/>
    </location>
</feature>
<dbReference type="GO" id="GO:0001917">
    <property type="term" value="C:photoreceptor inner segment"/>
    <property type="evidence" value="ECO:0007669"/>
    <property type="project" value="UniProtKB-SubCell"/>
</dbReference>
<evidence type="ECO:0000256" key="10">
    <source>
        <dbReference type="ARBA" id="ARBA00022837"/>
    </source>
</evidence>
<dbReference type="SMART" id="SM00560">
    <property type="entry name" value="LamGL"/>
    <property type="match status" value="1"/>
</dbReference>
<reference evidence="23" key="1">
    <citation type="submission" date="2025-08" db="UniProtKB">
        <authorList>
            <consortium name="Ensembl"/>
        </authorList>
    </citation>
    <scope>IDENTIFICATION</scope>
</reference>
<dbReference type="GO" id="GO:0048513">
    <property type="term" value="P:animal organ development"/>
    <property type="evidence" value="ECO:0007669"/>
    <property type="project" value="UniProtKB-ARBA"/>
</dbReference>
<dbReference type="SMART" id="SM00237">
    <property type="entry name" value="Calx_beta"/>
    <property type="match status" value="9"/>
</dbReference>
<evidence type="ECO:0000256" key="20">
    <source>
        <dbReference type="ARBA" id="ARBA00083929"/>
    </source>
</evidence>
<dbReference type="GO" id="GO:0010855">
    <property type="term" value="F:adenylate cyclase inhibitor activity"/>
    <property type="evidence" value="ECO:0007669"/>
    <property type="project" value="TreeGrafter"/>
</dbReference>
<dbReference type="GeneTree" id="ENSGT00940000154880"/>
<feature type="domain" description="Calx-beta" evidence="21">
    <location>
        <begin position="1424"/>
        <end position="1526"/>
    </location>
</feature>
<evidence type="ECO:0000256" key="4">
    <source>
        <dbReference type="ARBA" id="ARBA00007343"/>
    </source>
</evidence>
<dbReference type="SUPFAM" id="SSF141072">
    <property type="entry name" value="CalX-like"/>
    <property type="match status" value="15"/>
</dbReference>
<dbReference type="Gene3D" id="2.60.40.2030">
    <property type="match status" value="15"/>
</dbReference>
<feature type="domain" description="LamG-like jellyroll fold" evidence="22">
    <location>
        <begin position="629"/>
        <end position="769"/>
    </location>
</feature>
<keyword evidence="10" id="KW-0106">Calcium</keyword>
<evidence type="ECO:0000256" key="11">
    <source>
        <dbReference type="ARBA" id="ARBA00022989"/>
    </source>
</evidence>
<dbReference type="InterPro" id="IPR026919">
    <property type="entry name" value="ADGRV1"/>
</dbReference>
<dbReference type="GO" id="GO:0060171">
    <property type="term" value="C:stereocilium membrane"/>
    <property type="evidence" value="ECO:0007669"/>
    <property type="project" value="UniProtKB-SubCell"/>
</dbReference>
<evidence type="ECO:0000256" key="13">
    <source>
        <dbReference type="ARBA" id="ARBA00023136"/>
    </source>
</evidence>
<evidence type="ECO:0000256" key="17">
    <source>
        <dbReference type="ARBA" id="ARBA00023273"/>
    </source>
</evidence>
<evidence type="ECO:0000313" key="24">
    <source>
        <dbReference type="Proteomes" id="UP000694415"/>
    </source>
</evidence>
<dbReference type="GO" id="GO:0004930">
    <property type="term" value="F:G protein-coupled receptor activity"/>
    <property type="evidence" value="ECO:0007669"/>
    <property type="project" value="UniProtKB-KW"/>
</dbReference>
<keyword evidence="17" id="KW-0966">Cell projection</keyword>
<dbReference type="FunFam" id="2.60.40.2030:FF:000047">
    <property type="entry name" value="Adhesion G-protein coupled receptor V1"/>
    <property type="match status" value="1"/>
</dbReference>
<dbReference type="GO" id="GO:0001965">
    <property type="term" value="F:G-protein alpha-subunit binding"/>
    <property type="evidence" value="ECO:0007669"/>
    <property type="project" value="TreeGrafter"/>
</dbReference>
<dbReference type="InterPro" id="IPR013320">
    <property type="entry name" value="ConA-like_dom_sf"/>
</dbReference>
<evidence type="ECO:0000256" key="15">
    <source>
        <dbReference type="ARBA" id="ARBA00023170"/>
    </source>
</evidence>
<feature type="domain" description="Calx-beta" evidence="21">
    <location>
        <begin position="1168"/>
        <end position="1281"/>
    </location>
</feature>
<dbReference type="FunFam" id="2.60.40.2030:FF:000007">
    <property type="entry name" value="Adhesion G-protein coupled receptor V1"/>
    <property type="match status" value="3"/>
</dbReference>
<keyword evidence="5" id="KW-1003">Cell membrane</keyword>
<protein>
    <recommendedName>
        <fullName evidence="18">Adhesion G-protein coupled receptor V1</fullName>
    </recommendedName>
    <alternativeName>
        <fullName evidence="20">G-protein coupled receptor 98</fullName>
    </alternativeName>
    <alternativeName>
        <fullName evidence="19">Very large G-protein coupled receptor 1</fullName>
    </alternativeName>
</protein>
<sequence length="2164" mass="236434">MCLPSLRPSHCSFCVDRVETERFVVYFGVSVDSDVLKSGYTSRDLIILENDDPGGIFEFSYDSRGPYVIKEGDAVELRITRSRGSLVKQFLRFHVEPRESNEFYGNMGVVEFTPGEWEVVITLLTRLDGTPELDEHFWVILSSHGERESKLGSATLVNITILKNDYPHGIIEFVSDGLSASIKESKGEDIYHAVYGVIRTRGNFGAVNVSWMVSPDFTQDVFPVQGTVCFGDQEFFKNITVYSLVDEIPEEMEEFTIILLNATGGAQTGIRTTASLRIQRNDDPIYFAEPCVLRVQEGETANFTVLRNGSVDVACTVQYATVDGKASGEEGDFAPVEKGETLVFEVGSREQSISVHVKDDGIPETDEPFYIVLFNSTGDTVVYEYGVATVIIEANDDPNGVFSLEPIDKAVEEGKTNAFWILRHRGHFGNVSVAWQLFQNASLQPGQEFYETSGTVNFTDGEETKPVILRAFPDRIPEFNEFYILRLVNISGPGGQLAETNLQVTVMIPFNDDPFGIFILDPECLEREVAEDVLSEDDMSYITSFTILRQQGVFGDVRVGWEVLSREFTAGLPPMIDFILLGSFPSTVPLQPHMRRHHSGTDVLYFSGLEGAFGTVDPKYQPFRNNTIANFTFSAWVMPNANTNGFLIAKDDSHGSIYYGVKIQTNETHVTLSLHYKTFGSNVTYIAKSTVMKYLEEGVWLHVLIILDDGIIEFYLDGKAMPRGIKSLKGEAITDGPGILRIGAGMDGGARFTGWMQDVRTYERKLTPEEIYELHAVPARTDLHPISGYLEFRQGESNKSFIVAARDDSEEEGEELFLLKLVSVDGGAQISKENTTARLRIQKSDNANGLFGFTGACIPEMTEEGSTVSCVVERTRGALGYVHVSYTISQIESEGINYLVDDFANASGTITFLPWQRSEVLNLYVLDEDMPELNEYFRVTLVSAVPGDGKLGSTPISGASIDPEKETTDITVKASDHPYGLMQFSTGLPPQPEDSMSLPASSVPHITVREDDGEIRLLVIRAQGLLGRVTVGFRTVSLTAFSPEDYQSTAGTLEFQSGERYKYIFVNITDNSIPELEKSFKVELLNLDGGVTRTRGALSPVTLQWKVDSDPDGDLAITSGNITFETGQRIASITVEILSDEEPELDKALTVSILNVSSGSLGVLTNATLTILASDDPYGVFIFPNKTRPMSVEETTQNVTLSIIRLKGLMGEVAVSYATIDDMEKPPYFPPNLARATQGGDYISASGLALFRANQTEATITISILDDAEPERSESVFIELFNSSLVDKVQNRPIPHSPRLGPKVETVAHLVIVANDDAFGTVQLSASSVHVAENHVGPIINVTRTGGTFADVSVKFKAVPITAAAGEDYSIASSDVVLLEGETTKAVPIYIINDIYPELEEAFLVQLLNETTGGATLGPLREAVITIEASDDPYGLFGFQNTKFIVEEPEFNSVRVNVPIIRNSGTLGNVTVQWVAIINGQFATGDLRVVSGNVTFAPGETIQTLLLEVLADDVPEIEEVVQVQLAAASGGGTIGLDRVANIVIPANDNPYGSVAFVQSVFRVQEPLERSSYANITVRRSGGHFGRLLLCYSTSDIDVVAHAVEEGEDVLSYYESPTQGVPDPLWRTWVNVSAVEETQYTCATLCLKERACSAFSVVNDAEGPRCFWITSWVSGTVNSSEFQTYKKNMTRVASLFSGQAVAGSDYEPVTRQWAVILEGDEFANLTVSVLPDDAPEMDESFLISLLEVHLMNISDSFKNQPTIGHPNTSAVVIGLNGDAFGVFIIYSVSPNTSEDGLCVEVQEQPQTSVELGIYRTGGSLGQVMVEWCVVGGTATEGLDFMGAGDVLTFAEGETKKMAILTILDDSEPEDSESILVRLVATEGGSRILPSSDTVTVNILANDNVAGIVSFQTASRSVIGHEGEMLQFHVVRTPPGRGNVTVNWKVVGQNLEVNFANFTGQLFFSEGTLNKTIFVHLLDDNIPEEKEVYQVVLYDVKTQGVSPAGVALLDAQGYAAVLTVEASDEPHGVLNFALSSRFVVLQEANVTIQLFVNREFGSLGAINVTYATVPGIVSLKNNTEGNLAEPESDFIPVVGFLVLEEGETTAAISITVLEDDIPELKEYFLVNLTHVDLIMAPLTSSPPRLGMGLSFMNLLTICESERTSLF</sequence>
<evidence type="ECO:0000256" key="3">
    <source>
        <dbReference type="ARBA" id="ARBA00004651"/>
    </source>
</evidence>
<dbReference type="FunFam" id="2.60.40.2030:FF:000012">
    <property type="entry name" value="Adhesion G-protein coupled receptor V1"/>
    <property type="match status" value="1"/>
</dbReference>
<keyword evidence="12" id="KW-0297">G-protein coupled receptor</keyword>
<evidence type="ECO:0000256" key="18">
    <source>
        <dbReference type="ARBA" id="ARBA00070037"/>
    </source>
</evidence>
<organism evidence="23 24">
    <name type="scientific">Mus spicilegus</name>
    <name type="common">Mound-building mouse</name>
    <dbReference type="NCBI Taxonomy" id="10103"/>
    <lineage>
        <taxon>Eukaryota</taxon>
        <taxon>Metazoa</taxon>
        <taxon>Chordata</taxon>
        <taxon>Craniata</taxon>
        <taxon>Vertebrata</taxon>
        <taxon>Euteleostomi</taxon>
        <taxon>Mammalia</taxon>
        <taxon>Eutheria</taxon>
        <taxon>Euarchontoglires</taxon>
        <taxon>Glires</taxon>
        <taxon>Rodentia</taxon>
        <taxon>Myomorpha</taxon>
        <taxon>Muroidea</taxon>
        <taxon>Muridae</taxon>
        <taxon>Murinae</taxon>
        <taxon>Mus</taxon>
        <taxon>Mus</taxon>
    </lineage>
</organism>
<proteinExistence type="inferred from homology"/>
<evidence type="ECO:0000256" key="16">
    <source>
        <dbReference type="ARBA" id="ARBA00023224"/>
    </source>
</evidence>
<dbReference type="GO" id="GO:0007605">
    <property type="term" value="P:sensory perception of sound"/>
    <property type="evidence" value="ECO:0007669"/>
    <property type="project" value="TreeGrafter"/>
</dbReference>
<evidence type="ECO:0000256" key="7">
    <source>
        <dbReference type="ARBA" id="ARBA00022729"/>
    </source>
</evidence>
<reference evidence="23" key="2">
    <citation type="submission" date="2025-09" db="UniProtKB">
        <authorList>
            <consortium name="Ensembl"/>
        </authorList>
    </citation>
    <scope>IDENTIFICATION</scope>
</reference>
<keyword evidence="13" id="KW-0472">Membrane</keyword>
<dbReference type="PANTHER" id="PTHR46682">
    <property type="entry name" value="ADHESION G-PROTEIN COUPLED RECEPTOR V1"/>
    <property type="match status" value="1"/>
</dbReference>
<feature type="domain" description="Calx-beta" evidence="21">
    <location>
        <begin position="1309"/>
        <end position="1408"/>
    </location>
</feature>
<keyword evidence="7" id="KW-0732">Signal</keyword>
<keyword evidence="16" id="KW-0807">Transducer</keyword>
<dbReference type="FunFam" id="2.60.40.2030:FF:000013">
    <property type="entry name" value="Adhesion G-protein coupled receptor V1"/>
    <property type="match status" value="1"/>
</dbReference>
<keyword evidence="14" id="KW-1015">Disulfide bond</keyword>
<feature type="domain" description="Calx-beta" evidence="21">
    <location>
        <begin position="1782"/>
        <end position="1878"/>
    </location>
</feature>
<keyword evidence="11" id="KW-1133">Transmembrane helix</keyword>
<dbReference type="InterPro" id="IPR038081">
    <property type="entry name" value="CalX-like_sf"/>
</dbReference>
<dbReference type="FunFam" id="2.60.40.2030:FF:000009">
    <property type="entry name" value="adhesion G-protein coupled receptor V1"/>
    <property type="match status" value="2"/>
</dbReference>
<keyword evidence="6" id="KW-0812">Transmembrane</keyword>
<keyword evidence="15" id="KW-0675">Receptor</keyword>
<dbReference type="GO" id="GO:0016787">
    <property type="term" value="F:hydrolase activity"/>
    <property type="evidence" value="ECO:0007669"/>
    <property type="project" value="UniProtKB-KW"/>
</dbReference>
<dbReference type="InterPro" id="IPR006558">
    <property type="entry name" value="LamG-like"/>
</dbReference>
<feature type="domain" description="Calx-beta" evidence="21">
    <location>
        <begin position="2016"/>
        <end position="2127"/>
    </location>
</feature>
<evidence type="ECO:0000256" key="8">
    <source>
        <dbReference type="ARBA" id="ARBA00022737"/>
    </source>
</evidence>
<dbReference type="Proteomes" id="UP000694415">
    <property type="component" value="Unplaced"/>
</dbReference>
<evidence type="ECO:0000256" key="9">
    <source>
        <dbReference type="ARBA" id="ARBA00022801"/>
    </source>
</evidence>
<name>A0A8C6HKA9_MUSSI</name>
<keyword evidence="24" id="KW-1185">Reference proteome</keyword>
<dbReference type="FunFam" id="2.60.40.2030:FF:000033">
    <property type="entry name" value="Adhesion G protein-coupled receptor V1"/>
    <property type="match status" value="1"/>
</dbReference>
<keyword evidence="9" id="KW-0378">Hydrolase</keyword>
<dbReference type="Pfam" id="PF03160">
    <property type="entry name" value="Calx-beta"/>
    <property type="match status" value="15"/>
</dbReference>
<accession>A0A8C6HKA9</accession>